<accession>A0ABN8S5L2</accession>
<comment type="caution">
    <text evidence="1">The sequence shown here is derived from an EMBL/GenBank/DDBJ whole genome shotgun (WGS) entry which is preliminary data.</text>
</comment>
<organism evidence="1 2">
    <name type="scientific">Porites lobata</name>
    <dbReference type="NCBI Taxonomy" id="104759"/>
    <lineage>
        <taxon>Eukaryota</taxon>
        <taxon>Metazoa</taxon>
        <taxon>Cnidaria</taxon>
        <taxon>Anthozoa</taxon>
        <taxon>Hexacorallia</taxon>
        <taxon>Scleractinia</taxon>
        <taxon>Fungiina</taxon>
        <taxon>Poritidae</taxon>
        <taxon>Porites</taxon>
    </lineage>
</organism>
<keyword evidence="2" id="KW-1185">Reference proteome</keyword>
<gene>
    <name evidence="1" type="ORF">PLOB_00036545</name>
</gene>
<dbReference type="Proteomes" id="UP001159405">
    <property type="component" value="Unassembled WGS sequence"/>
</dbReference>
<sequence>MVLRSVRTGVLICLILALSAMVILISHVISGRGTSLPWFYKTSQVSHTPDISSSHSTARPVTNKEILGTTKHTPDTSISVFVRMSGKRPDHRQRYLCNVFRTSVLFWPPSFGNLVVGLDEESHEDHEFAEKLKTLAQKYFPDRRLEFFYEALPKDKGTLEFQGSPKTPGYNRQLWSSFFIDLLSNDTVIAWMDSDSAFFTPVTKSTIFNGTKVRALGSACTFYRSWVYNWADTTKRALGLPFVADFMTYFPVYMYRDTVTHCREHILKHLNTNNFEEAFRKFYTTFISPVSVILSYAWYFERDRYDWNFEMCDDLKEYNKRFPSGHTIRPEDIETVLSEPQTGYHGNAGSAFNENVFTSYCLSHKAAGNNLDICSNHSASPSNNLLFFVHDLQGGVDKHPCKGDLTNTCLQVLERHYNQVGLEIKQGRKLEWSSLETADTLASEFGITCPPIKV</sequence>
<evidence type="ECO:0000313" key="1">
    <source>
        <dbReference type="EMBL" id="CAH3187021.1"/>
    </source>
</evidence>
<name>A0ABN8S5L2_9CNID</name>
<protein>
    <submittedName>
        <fullName evidence="1">Uncharacterized protein</fullName>
    </submittedName>
</protein>
<reference evidence="1 2" key="1">
    <citation type="submission" date="2022-05" db="EMBL/GenBank/DDBJ databases">
        <authorList>
            <consortium name="Genoscope - CEA"/>
            <person name="William W."/>
        </authorList>
    </citation>
    <scope>NUCLEOTIDE SEQUENCE [LARGE SCALE GENOMIC DNA]</scope>
</reference>
<dbReference type="EMBL" id="CALNXK010000517">
    <property type="protein sequence ID" value="CAH3187021.1"/>
    <property type="molecule type" value="Genomic_DNA"/>
</dbReference>
<evidence type="ECO:0000313" key="2">
    <source>
        <dbReference type="Proteomes" id="UP001159405"/>
    </source>
</evidence>
<proteinExistence type="predicted"/>